<sequence length="432" mass="46597">MQTQSASGNPLQSNIFDKVNGAFFYANGTNFLGKLNRRLGVNLGAGTIESHLDTIYSYTSANPSADIFNTDNRSVRNAIRHLGSVGISSKDDLIAVMSAPYFSGKYSRSSGQQSNDKLIEAISAWSTQASGMAHTSDVSGLANIPGAKVFAQGTATMYAMGTRVAGRILREFTDVAVDAVKAEKGANYEVTAGDVLRHHGLPVSYVIANMLPIAATALAFGALQNAFNQPFRDPEDENEMYDGSLESTAQYTFNQYGTIGAYQKGFDISVAFASMINEAGEFDLEYFEDQPNYKKDAVGQLLGIPVSTVRKLSYSLQGGEVETLLPAVYQLRQSTKKWLGGNIEPELQDYFDFLADASSDTPAGRVPQSIIGMGVQSHEYLISNMGNFDEEQVNSVVESEDPPRFNPEFTPTDNTGGFVTETGVAVDEVAAP</sequence>
<proteinExistence type="predicted"/>
<organism evidence="2 3">
    <name type="scientific">Vibrio variabilis</name>
    <dbReference type="NCBI Taxonomy" id="990271"/>
    <lineage>
        <taxon>Bacteria</taxon>
        <taxon>Pseudomonadati</taxon>
        <taxon>Pseudomonadota</taxon>
        <taxon>Gammaproteobacteria</taxon>
        <taxon>Vibrionales</taxon>
        <taxon>Vibrionaceae</taxon>
        <taxon>Vibrio</taxon>
    </lineage>
</organism>
<accession>A0ABQ0JNR2</accession>
<evidence type="ECO:0000313" key="3">
    <source>
        <dbReference type="Proteomes" id="UP000029223"/>
    </source>
</evidence>
<comment type="caution">
    <text evidence="2">The sequence shown here is derived from an EMBL/GenBank/DDBJ whole genome shotgun (WGS) entry which is preliminary data.</text>
</comment>
<evidence type="ECO:0000313" key="2">
    <source>
        <dbReference type="EMBL" id="GAL30391.1"/>
    </source>
</evidence>
<dbReference type="Proteomes" id="UP000029223">
    <property type="component" value="Unassembled WGS sequence"/>
</dbReference>
<evidence type="ECO:0000256" key="1">
    <source>
        <dbReference type="SAM" id="MobiDB-lite"/>
    </source>
</evidence>
<dbReference type="EMBL" id="BBMS01000093">
    <property type="protein sequence ID" value="GAL30391.1"/>
    <property type="molecule type" value="Genomic_DNA"/>
</dbReference>
<reference evidence="3" key="1">
    <citation type="submission" date="2014-09" db="EMBL/GenBank/DDBJ databases">
        <title>Vibrio variabilis JCM 19239. (C206) whole genome shotgun sequence.</title>
        <authorList>
            <person name="Sawabe T."/>
            <person name="Meirelles P."/>
            <person name="Nakanishi M."/>
            <person name="Sayaka M."/>
            <person name="Hattori M."/>
            <person name="Ohkuma M."/>
        </authorList>
    </citation>
    <scope>NUCLEOTIDE SEQUENCE [LARGE SCALE GENOMIC DNA]</scope>
    <source>
        <strain evidence="3">JCM 19239</strain>
    </source>
</reference>
<feature type="region of interest" description="Disordered" evidence="1">
    <location>
        <begin position="399"/>
        <end position="419"/>
    </location>
</feature>
<name>A0ABQ0JNR2_9VIBR</name>
<protein>
    <submittedName>
        <fullName evidence="2">Uncharacterized protein</fullName>
    </submittedName>
</protein>
<keyword evidence="3" id="KW-1185">Reference proteome</keyword>
<gene>
    <name evidence="2" type="ORF">JCM19239_5308</name>
</gene>